<dbReference type="AlphaFoldDB" id="A0A2T1LS21"/>
<dbReference type="SUPFAM" id="SSF55874">
    <property type="entry name" value="ATPase domain of HSP90 chaperone/DNA topoisomerase II/histidine kinase"/>
    <property type="match status" value="1"/>
</dbReference>
<comment type="caution">
    <text evidence="2">The sequence shown here is derived from an EMBL/GenBank/DDBJ whole genome shotgun (WGS) entry which is preliminary data.</text>
</comment>
<feature type="domain" description="Histidine kinase/HSP90-like ATPase" evidence="1">
    <location>
        <begin position="14"/>
        <end position="140"/>
    </location>
</feature>
<evidence type="ECO:0000313" key="3">
    <source>
        <dbReference type="Proteomes" id="UP000239001"/>
    </source>
</evidence>
<dbReference type="GO" id="GO:0005524">
    <property type="term" value="F:ATP binding"/>
    <property type="evidence" value="ECO:0007669"/>
    <property type="project" value="UniProtKB-KW"/>
</dbReference>
<dbReference type="RefSeq" id="WP_106459069.1">
    <property type="nucleotide sequence ID" value="NZ_PXOH01000039.1"/>
</dbReference>
<dbReference type="InterPro" id="IPR003594">
    <property type="entry name" value="HATPase_dom"/>
</dbReference>
<dbReference type="InterPro" id="IPR036890">
    <property type="entry name" value="HATPase_C_sf"/>
</dbReference>
<reference evidence="2 3" key="2">
    <citation type="submission" date="2018-03" db="EMBL/GenBank/DDBJ databases">
        <authorList>
            <person name="Keele B.F."/>
        </authorList>
    </citation>
    <scope>NUCLEOTIDE SEQUENCE [LARGE SCALE GENOMIC DNA]</scope>
    <source>
        <strain evidence="2 3">CCALA 016</strain>
    </source>
</reference>
<keyword evidence="2" id="KW-0547">Nucleotide-binding</keyword>
<dbReference type="Pfam" id="PF13581">
    <property type="entry name" value="HATPase_c_2"/>
    <property type="match status" value="1"/>
</dbReference>
<evidence type="ECO:0000313" key="2">
    <source>
        <dbReference type="EMBL" id="PSF32123.1"/>
    </source>
</evidence>
<keyword evidence="3" id="KW-1185">Reference proteome</keyword>
<protein>
    <submittedName>
        <fullName evidence="2">ATP-binding protein</fullName>
    </submittedName>
</protein>
<dbReference type="Gene3D" id="3.30.565.10">
    <property type="entry name" value="Histidine kinase-like ATPase, C-terminal domain"/>
    <property type="match status" value="1"/>
</dbReference>
<dbReference type="CDD" id="cd16936">
    <property type="entry name" value="HATPase_RsbW-like"/>
    <property type="match status" value="1"/>
</dbReference>
<name>A0A2T1LS21_9CHRO</name>
<proteinExistence type="predicted"/>
<dbReference type="EMBL" id="PXOH01000039">
    <property type="protein sequence ID" value="PSF32123.1"/>
    <property type="molecule type" value="Genomic_DNA"/>
</dbReference>
<keyword evidence="2" id="KW-0067">ATP-binding</keyword>
<dbReference type="Proteomes" id="UP000239001">
    <property type="component" value="Unassembled WGS sequence"/>
</dbReference>
<dbReference type="OrthoDB" id="424943at2"/>
<reference evidence="2 3" key="1">
    <citation type="submission" date="2018-03" db="EMBL/GenBank/DDBJ databases">
        <title>The ancient ancestry and fast evolution of plastids.</title>
        <authorList>
            <person name="Moore K.R."/>
            <person name="Magnabosco C."/>
            <person name="Momper L."/>
            <person name="Gold D.A."/>
            <person name="Bosak T."/>
            <person name="Fournier G.P."/>
        </authorList>
    </citation>
    <scope>NUCLEOTIDE SEQUENCE [LARGE SCALE GENOMIC DNA]</scope>
    <source>
        <strain evidence="2 3">CCALA 016</strain>
    </source>
</reference>
<sequence>MSFTKQKYRLRVKTELEALIPVLKWFEQLTENYSPKEIVWQCKLALAEGFTNTVRYAHDHFPPETPIDLELTLFSNIIEIRLWNFGEPFDLYKKLAELQNSSVDPLEKEGDRGLLFMNALMDELHYIRQADQRNCLMMRKNLSE</sequence>
<gene>
    <name evidence="2" type="ORF">C7H19_22020</name>
</gene>
<accession>A0A2T1LS21</accession>
<evidence type="ECO:0000259" key="1">
    <source>
        <dbReference type="Pfam" id="PF13581"/>
    </source>
</evidence>
<organism evidence="2 3">
    <name type="scientific">Aphanothece hegewaldii CCALA 016</name>
    <dbReference type="NCBI Taxonomy" id="2107694"/>
    <lineage>
        <taxon>Bacteria</taxon>
        <taxon>Bacillati</taxon>
        <taxon>Cyanobacteriota</taxon>
        <taxon>Cyanophyceae</taxon>
        <taxon>Oscillatoriophycideae</taxon>
        <taxon>Chroococcales</taxon>
        <taxon>Aphanothecaceae</taxon>
        <taxon>Aphanothece</taxon>
    </lineage>
</organism>